<evidence type="ECO:0000313" key="4">
    <source>
        <dbReference type="Proteomes" id="UP000339690"/>
    </source>
</evidence>
<feature type="transmembrane region" description="Helical" evidence="1">
    <location>
        <begin position="72"/>
        <end position="94"/>
    </location>
</feature>
<keyword evidence="4" id="KW-1185">Reference proteome</keyword>
<feature type="transmembrane region" description="Helical" evidence="1">
    <location>
        <begin position="101"/>
        <end position="121"/>
    </location>
</feature>
<organism evidence="3 4">
    <name type="scientific">Gracilibacillus salitolerans</name>
    <dbReference type="NCBI Taxonomy" id="2663022"/>
    <lineage>
        <taxon>Bacteria</taxon>
        <taxon>Bacillati</taxon>
        <taxon>Bacillota</taxon>
        <taxon>Bacilli</taxon>
        <taxon>Bacillales</taxon>
        <taxon>Bacillaceae</taxon>
        <taxon>Gracilibacillus</taxon>
    </lineage>
</organism>
<gene>
    <name evidence="3" type="ORF">GI584_15035</name>
</gene>
<dbReference type="InterPro" id="IPR053150">
    <property type="entry name" value="Teicoplanin_resist-assoc"/>
</dbReference>
<dbReference type="InterPro" id="IPR006976">
    <property type="entry name" value="VanZ-like"/>
</dbReference>
<evidence type="ECO:0000259" key="2">
    <source>
        <dbReference type="Pfam" id="PF04892"/>
    </source>
</evidence>
<evidence type="ECO:0000256" key="1">
    <source>
        <dbReference type="SAM" id="Phobius"/>
    </source>
</evidence>
<feature type="transmembrane region" description="Helical" evidence="1">
    <location>
        <begin position="133"/>
        <end position="150"/>
    </location>
</feature>
<dbReference type="KEGG" id="grc:GI584_15035"/>
<dbReference type="PANTHER" id="PTHR36834">
    <property type="entry name" value="MEMBRANE PROTEIN-RELATED"/>
    <property type="match status" value="1"/>
</dbReference>
<reference evidence="3 4" key="1">
    <citation type="submission" date="2019-11" db="EMBL/GenBank/DDBJ databases">
        <title>Gracilibacillus salitolerans sp. nov., a moderate halophile isolated from a saline soil in northwest China.</title>
        <authorList>
            <person name="Gan L."/>
        </authorList>
    </citation>
    <scope>NUCLEOTIDE SEQUENCE [LARGE SCALE GENOMIC DNA]</scope>
    <source>
        <strain evidence="3 4">SCU50</strain>
    </source>
</reference>
<feature type="transmembrane region" description="Helical" evidence="1">
    <location>
        <begin position="12"/>
        <end position="42"/>
    </location>
</feature>
<dbReference type="Pfam" id="PF04892">
    <property type="entry name" value="VanZ"/>
    <property type="match status" value="1"/>
</dbReference>
<keyword evidence="1" id="KW-1133">Transmembrane helix</keyword>
<dbReference type="AlphaFoldDB" id="A0A5Q2TK26"/>
<dbReference type="EMBL" id="CP045915">
    <property type="protein sequence ID" value="QGH35284.1"/>
    <property type="molecule type" value="Genomic_DNA"/>
</dbReference>
<feature type="domain" description="VanZ-like" evidence="2">
    <location>
        <begin position="29"/>
        <end position="150"/>
    </location>
</feature>
<accession>A0A5Q2TK26</accession>
<sequence>MLVVNIKSRQYVILLFGLYIMTVLFLSCVDIELLFSGGLIIFQPLIDVSHNLIPLTTIKTYLFNFHSYNFDIWFYNTVGNILLFIPMGALLPILLTKIKKFFFPTVTIIVFFSLTVETVQYASKLGVFDVDDITLNILGGFIGFLIFILFKNWKKSFN</sequence>
<protein>
    <recommendedName>
        <fullName evidence="2">VanZ-like domain-containing protein</fullName>
    </recommendedName>
</protein>
<dbReference type="PANTHER" id="PTHR36834:SF1">
    <property type="entry name" value="INTEGRAL MEMBRANE PROTEIN"/>
    <property type="match status" value="1"/>
</dbReference>
<name>A0A5Q2TK26_9BACI</name>
<keyword evidence="1" id="KW-0812">Transmembrane</keyword>
<keyword evidence="1" id="KW-0472">Membrane</keyword>
<dbReference type="RefSeq" id="WP_153791718.1">
    <property type="nucleotide sequence ID" value="NZ_CP045915.1"/>
</dbReference>
<proteinExistence type="predicted"/>
<dbReference type="PROSITE" id="PS51257">
    <property type="entry name" value="PROKAR_LIPOPROTEIN"/>
    <property type="match status" value="1"/>
</dbReference>
<dbReference type="Proteomes" id="UP000339690">
    <property type="component" value="Chromosome"/>
</dbReference>
<evidence type="ECO:0000313" key="3">
    <source>
        <dbReference type="EMBL" id="QGH35284.1"/>
    </source>
</evidence>